<dbReference type="Proteomes" id="UP001180551">
    <property type="component" value="Unassembled WGS sequence"/>
</dbReference>
<feature type="region of interest" description="Disordered" evidence="1">
    <location>
        <begin position="1"/>
        <end position="71"/>
    </location>
</feature>
<organism evidence="2 3">
    <name type="scientific">Streptomyces mooreae</name>
    <dbReference type="NCBI Taxonomy" id="3075523"/>
    <lineage>
        <taxon>Bacteria</taxon>
        <taxon>Bacillati</taxon>
        <taxon>Actinomycetota</taxon>
        <taxon>Actinomycetes</taxon>
        <taxon>Kitasatosporales</taxon>
        <taxon>Streptomycetaceae</taxon>
        <taxon>Streptomyces</taxon>
    </lineage>
</organism>
<evidence type="ECO:0000313" key="3">
    <source>
        <dbReference type="Proteomes" id="UP001180551"/>
    </source>
</evidence>
<proteinExistence type="predicted"/>
<comment type="caution">
    <text evidence="2">The sequence shown here is derived from an EMBL/GenBank/DDBJ whole genome shotgun (WGS) entry which is preliminary data.</text>
</comment>
<evidence type="ECO:0000313" key="2">
    <source>
        <dbReference type="EMBL" id="MDT0455993.1"/>
    </source>
</evidence>
<accession>A0ABU2T437</accession>
<name>A0ABU2T437_9ACTN</name>
<sequence length="71" mass="7464">MPVRLLAPPLHHRTHLPGARRAPPDVGGRPRAGPGQRREHPFGGTTVRAHVQQHPSVGEGGAPGADRPSPP</sequence>
<reference evidence="2" key="1">
    <citation type="submission" date="2024-05" db="EMBL/GenBank/DDBJ databases">
        <title>30 novel species of actinomycetes from the DSMZ collection.</title>
        <authorList>
            <person name="Nouioui I."/>
        </authorList>
    </citation>
    <scope>NUCLEOTIDE SEQUENCE</scope>
    <source>
        <strain evidence="2">DSM 41527</strain>
    </source>
</reference>
<dbReference type="EMBL" id="JAVRFE010000009">
    <property type="protein sequence ID" value="MDT0455993.1"/>
    <property type="molecule type" value="Genomic_DNA"/>
</dbReference>
<evidence type="ECO:0000256" key="1">
    <source>
        <dbReference type="SAM" id="MobiDB-lite"/>
    </source>
</evidence>
<protein>
    <submittedName>
        <fullName evidence="2">Uncharacterized protein</fullName>
    </submittedName>
</protein>
<feature type="non-terminal residue" evidence="2">
    <location>
        <position position="71"/>
    </location>
</feature>
<keyword evidence="3" id="KW-1185">Reference proteome</keyword>
<gene>
    <name evidence="2" type="ORF">RM550_09600</name>
</gene>